<organism evidence="1 2">
    <name type="scientific">Sphingomonas melonis</name>
    <dbReference type="NCBI Taxonomy" id="152682"/>
    <lineage>
        <taxon>Bacteria</taxon>
        <taxon>Pseudomonadati</taxon>
        <taxon>Pseudomonadota</taxon>
        <taxon>Alphaproteobacteria</taxon>
        <taxon>Sphingomonadales</taxon>
        <taxon>Sphingomonadaceae</taxon>
        <taxon>Sphingomonas</taxon>
    </lineage>
</organism>
<name>A0A0D1MHY8_9SPHN</name>
<dbReference type="EMBL" id="JXTP01000051">
    <property type="protein sequence ID" value="KIU27221.1"/>
    <property type="molecule type" value="Genomic_DNA"/>
</dbReference>
<sequence length="241" mass="28050">MQGSVAEEFLSSEALEGQGLLARFLVVNAPAWHPLDEDFTAPDHRDRKERLMRRMDRFHDRIDQMLSEPLATREGQDGELELPTMSWSREAAKVMREFQTEALAWNHSETENWFRRSFEHCVRLCGVLAIFEDEAAISEATARAGVALTRYYAAQLRSMDVAPISERHSQYHQYIAPALKKFRAAPDGLTMRELYRTIWKKLDPDHRGRILETMERDDLITKEKVRKGTNEIVVYRIREGE</sequence>
<evidence type="ECO:0000313" key="2">
    <source>
        <dbReference type="Proteomes" id="UP000033203"/>
    </source>
</evidence>
<gene>
    <name evidence="1" type="ORF">SR41_11045</name>
</gene>
<reference evidence="1 2" key="1">
    <citation type="submission" date="2015-01" db="EMBL/GenBank/DDBJ databases">
        <title>Genome of Sphingomonas taxi strain 30a.</title>
        <authorList>
            <person name="Eevers N."/>
            <person name="Van Hamme J."/>
            <person name="Bottos E."/>
            <person name="Weyens N."/>
            <person name="Vangronsveld J."/>
        </authorList>
    </citation>
    <scope>NUCLEOTIDE SEQUENCE [LARGE SCALE GENOMIC DNA]</scope>
    <source>
        <strain evidence="1 2">30a</strain>
    </source>
</reference>
<proteinExistence type="predicted"/>
<comment type="caution">
    <text evidence="1">The sequence shown here is derived from an EMBL/GenBank/DDBJ whole genome shotgun (WGS) entry which is preliminary data.</text>
</comment>
<dbReference type="Proteomes" id="UP000033203">
    <property type="component" value="Unassembled WGS sequence"/>
</dbReference>
<accession>A0A0D1MHY8</accession>
<dbReference type="Pfam" id="PF13148">
    <property type="entry name" value="DUF3987"/>
    <property type="match status" value="1"/>
</dbReference>
<dbReference type="InterPro" id="IPR025048">
    <property type="entry name" value="DUF3987"/>
</dbReference>
<dbReference type="AlphaFoldDB" id="A0A0D1MHY8"/>
<evidence type="ECO:0000313" key="1">
    <source>
        <dbReference type="EMBL" id="KIU27221.1"/>
    </source>
</evidence>
<dbReference type="PATRIC" id="fig|1549858.7.peg.1865"/>
<evidence type="ECO:0008006" key="3">
    <source>
        <dbReference type="Google" id="ProtNLM"/>
    </source>
</evidence>
<protein>
    <recommendedName>
        <fullName evidence="3">DUF3987 domain-containing protein</fullName>
    </recommendedName>
</protein>